<dbReference type="InterPro" id="IPR003653">
    <property type="entry name" value="Peptidase_C48_C"/>
</dbReference>
<dbReference type="Pfam" id="PF02902">
    <property type="entry name" value="Peptidase_C48"/>
    <property type="match status" value="1"/>
</dbReference>
<dbReference type="SUPFAM" id="SSF54001">
    <property type="entry name" value="Cysteine proteinases"/>
    <property type="match status" value="1"/>
</dbReference>
<comment type="similarity">
    <text evidence="1">Belongs to the peptidase C48 family.</text>
</comment>
<gene>
    <name evidence="5" type="ORF">V6N12_049971</name>
</gene>
<keyword evidence="3" id="KW-0378">Hydrolase</keyword>
<keyword evidence="6" id="KW-1185">Reference proteome</keyword>
<evidence type="ECO:0000256" key="2">
    <source>
        <dbReference type="ARBA" id="ARBA00022670"/>
    </source>
</evidence>
<evidence type="ECO:0000256" key="3">
    <source>
        <dbReference type="ARBA" id="ARBA00022801"/>
    </source>
</evidence>
<dbReference type="InterPro" id="IPR038765">
    <property type="entry name" value="Papain-like_cys_pep_sf"/>
</dbReference>
<accession>A0ABR2GB21</accession>
<dbReference type="EMBL" id="JBBPBM010000001">
    <property type="protein sequence ID" value="KAK8600113.1"/>
    <property type="molecule type" value="Genomic_DNA"/>
</dbReference>
<dbReference type="Gene3D" id="3.40.395.10">
    <property type="entry name" value="Adenoviral Proteinase, Chain A"/>
    <property type="match status" value="1"/>
</dbReference>
<reference evidence="5 6" key="1">
    <citation type="journal article" date="2024" name="G3 (Bethesda)">
        <title>Genome assembly of Hibiscus sabdariffa L. provides insights into metabolisms of medicinal natural products.</title>
        <authorList>
            <person name="Kim T."/>
        </authorList>
    </citation>
    <scope>NUCLEOTIDE SEQUENCE [LARGE SCALE GENOMIC DNA]</scope>
    <source>
        <strain evidence="5">TK-2024</strain>
        <tissue evidence="5">Old leaves</tissue>
    </source>
</reference>
<proteinExistence type="inferred from homology"/>
<evidence type="ECO:0000256" key="1">
    <source>
        <dbReference type="ARBA" id="ARBA00005234"/>
    </source>
</evidence>
<evidence type="ECO:0000259" key="4">
    <source>
        <dbReference type="Pfam" id="PF02902"/>
    </source>
</evidence>
<evidence type="ECO:0000313" key="6">
    <source>
        <dbReference type="Proteomes" id="UP001472677"/>
    </source>
</evidence>
<name>A0ABR2GB21_9ROSI</name>
<feature type="domain" description="Ubiquitin-like protease family profile" evidence="4">
    <location>
        <begin position="8"/>
        <end position="89"/>
    </location>
</feature>
<protein>
    <recommendedName>
        <fullName evidence="4">Ubiquitin-like protease family profile domain-containing protein</fullName>
    </recommendedName>
</protein>
<dbReference type="Proteomes" id="UP001472677">
    <property type="component" value="Unassembled WGS sequence"/>
</dbReference>
<sequence length="114" mass="12991">MVSQKARAYNSLSLHVTAERIKKAKLVLSRLHNSLKDLFVTEAFGQPKVTLDQLEFVDENARPQHYGDDCGIYVIKMMELTASWPSEDVVVGGLHWMRILTDLVSHEKIREAPK</sequence>
<organism evidence="5 6">
    <name type="scientific">Hibiscus sabdariffa</name>
    <name type="common">roselle</name>
    <dbReference type="NCBI Taxonomy" id="183260"/>
    <lineage>
        <taxon>Eukaryota</taxon>
        <taxon>Viridiplantae</taxon>
        <taxon>Streptophyta</taxon>
        <taxon>Embryophyta</taxon>
        <taxon>Tracheophyta</taxon>
        <taxon>Spermatophyta</taxon>
        <taxon>Magnoliopsida</taxon>
        <taxon>eudicotyledons</taxon>
        <taxon>Gunneridae</taxon>
        <taxon>Pentapetalae</taxon>
        <taxon>rosids</taxon>
        <taxon>malvids</taxon>
        <taxon>Malvales</taxon>
        <taxon>Malvaceae</taxon>
        <taxon>Malvoideae</taxon>
        <taxon>Hibiscus</taxon>
    </lineage>
</organism>
<keyword evidence="2" id="KW-0645">Protease</keyword>
<comment type="caution">
    <text evidence="5">The sequence shown here is derived from an EMBL/GenBank/DDBJ whole genome shotgun (WGS) entry which is preliminary data.</text>
</comment>
<evidence type="ECO:0000313" key="5">
    <source>
        <dbReference type="EMBL" id="KAK8600113.1"/>
    </source>
</evidence>